<evidence type="ECO:0000256" key="3">
    <source>
        <dbReference type="ARBA" id="ARBA00022777"/>
    </source>
</evidence>
<dbReference type="GO" id="GO:0005524">
    <property type="term" value="F:ATP binding"/>
    <property type="evidence" value="ECO:0007669"/>
    <property type="project" value="UniProtKB-KW"/>
</dbReference>
<name>A0AAD5C545_AMBAR</name>
<dbReference type="Gene3D" id="1.10.510.10">
    <property type="entry name" value="Transferase(Phosphotransferase) domain 1"/>
    <property type="match status" value="1"/>
</dbReference>
<keyword evidence="3" id="KW-0418">Kinase</keyword>
<dbReference type="Pfam" id="PF07714">
    <property type="entry name" value="PK_Tyr_Ser-Thr"/>
    <property type="match status" value="1"/>
</dbReference>
<dbReference type="SUPFAM" id="SSF56112">
    <property type="entry name" value="Protein kinase-like (PK-like)"/>
    <property type="match status" value="1"/>
</dbReference>
<dbReference type="InterPro" id="IPR000719">
    <property type="entry name" value="Prot_kinase_dom"/>
</dbReference>
<keyword evidence="4" id="KW-0067">ATP-binding</keyword>
<sequence length="161" mass="18065">MAPEYLAHGQLTEKADVYSFGVLILEVVTGMENNKSKTTEYTESLPSTAWKHFKQDTVLEIFDPNLMMHSYRNNDFQKDAIKVVHVGLLCTQEAPSLRPSMSAALKMLAKDDEPLPAPSSPPFMDEKTMELNNIRQRLGNHCDGDDCSSVASVSHSQFYPR</sequence>
<proteinExistence type="predicted"/>
<reference evidence="6" key="1">
    <citation type="submission" date="2022-06" db="EMBL/GenBank/DDBJ databases">
        <title>Uncovering the hologenomic basis of an extraordinary plant invasion.</title>
        <authorList>
            <person name="Bieker V.C."/>
            <person name="Martin M.D."/>
            <person name="Gilbert T."/>
            <person name="Hodgins K."/>
            <person name="Battlay P."/>
            <person name="Petersen B."/>
            <person name="Wilson J."/>
        </authorList>
    </citation>
    <scope>NUCLEOTIDE SEQUENCE</scope>
    <source>
        <strain evidence="6">AA19_3_7</strain>
        <tissue evidence="6">Leaf</tissue>
    </source>
</reference>
<dbReference type="InterPro" id="IPR011009">
    <property type="entry name" value="Kinase-like_dom_sf"/>
</dbReference>
<keyword evidence="2" id="KW-0547">Nucleotide-binding</keyword>
<evidence type="ECO:0000259" key="5">
    <source>
        <dbReference type="PROSITE" id="PS50011"/>
    </source>
</evidence>
<evidence type="ECO:0000313" key="6">
    <source>
        <dbReference type="EMBL" id="KAI7735541.1"/>
    </source>
</evidence>
<dbReference type="GO" id="GO:0004672">
    <property type="term" value="F:protein kinase activity"/>
    <property type="evidence" value="ECO:0007669"/>
    <property type="project" value="InterPro"/>
</dbReference>
<evidence type="ECO:0000256" key="2">
    <source>
        <dbReference type="ARBA" id="ARBA00022741"/>
    </source>
</evidence>
<comment type="caution">
    <text evidence="6">The sequence shown here is derived from an EMBL/GenBank/DDBJ whole genome shotgun (WGS) entry which is preliminary data.</text>
</comment>
<dbReference type="PANTHER" id="PTHR47973">
    <property type="entry name" value="CYSTEINE-RICH RECEPTOR-LIKE PROTEIN KINASE 3"/>
    <property type="match status" value="1"/>
</dbReference>
<protein>
    <recommendedName>
        <fullName evidence="5">Protein kinase domain-containing protein</fullName>
    </recommendedName>
</protein>
<dbReference type="InterPro" id="IPR052059">
    <property type="entry name" value="CR_Ser/Thr_kinase"/>
</dbReference>
<dbReference type="InterPro" id="IPR001245">
    <property type="entry name" value="Ser-Thr/Tyr_kinase_cat_dom"/>
</dbReference>
<accession>A0AAD5C545</accession>
<dbReference type="PROSITE" id="PS50011">
    <property type="entry name" value="PROTEIN_KINASE_DOM"/>
    <property type="match status" value="1"/>
</dbReference>
<feature type="domain" description="Protein kinase" evidence="5">
    <location>
        <begin position="1"/>
        <end position="124"/>
    </location>
</feature>
<dbReference type="AlphaFoldDB" id="A0AAD5C545"/>
<keyword evidence="1" id="KW-0808">Transferase</keyword>
<evidence type="ECO:0000313" key="7">
    <source>
        <dbReference type="Proteomes" id="UP001206925"/>
    </source>
</evidence>
<organism evidence="6 7">
    <name type="scientific">Ambrosia artemisiifolia</name>
    <name type="common">Common ragweed</name>
    <dbReference type="NCBI Taxonomy" id="4212"/>
    <lineage>
        <taxon>Eukaryota</taxon>
        <taxon>Viridiplantae</taxon>
        <taxon>Streptophyta</taxon>
        <taxon>Embryophyta</taxon>
        <taxon>Tracheophyta</taxon>
        <taxon>Spermatophyta</taxon>
        <taxon>Magnoliopsida</taxon>
        <taxon>eudicotyledons</taxon>
        <taxon>Gunneridae</taxon>
        <taxon>Pentapetalae</taxon>
        <taxon>asterids</taxon>
        <taxon>campanulids</taxon>
        <taxon>Asterales</taxon>
        <taxon>Asteraceae</taxon>
        <taxon>Asteroideae</taxon>
        <taxon>Heliantheae alliance</taxon>
        <taxon>Heliantheae</taxon>
        <taxon>Ambrosia</taxon>
    </lineage>
</organism>
<dbReference type="Proteomes" id="UP001206925">
    <property type="component" value="Unassembled WGS sequence"/>
</dbReference>
<evidence type="ECO:0000256" key="1">
    <source>
        <dbReference type="ARBA" id="ARBA00022679"/>
    </source>
</evidence>
<dbReference type="EMBL" id="JAMZMK010009475">
    <property type="protein sequence ID" value="KAI7735541.1"/>
    <property type="molecule type" value="Genomic_DNA"/>
</dbReference>
<evidence type="ECO:0000256" key="4">
    <source>
        <dbReference type="ARBA" id="ARBA00022840"/>
    </source>
</evidence>
<gene>
    <name evidence="6" type="ORF">M8C21_032052</name>
</gene>
<keyword evidence="7" id="KW-1185">Reference proteome</keyword>